<feature type="compositionally biased region" description="Acidic residues" evidence="1">
    <location>
        <begin position="462"/>
        <end position="471"/>
    </location>
</feature>
<dbReference type="SUPFAM" id="SSF46689">
    <property type="entry name" value="Homeodomain-like"/>
    <property type="match status" value="1"/>
</dbReference>
<sequence>MSTTSLYEPDEDDEVSDSDARSPPERSGSSLSRLRQSSSPEQDEENDPSATLSRASQTASSRLRAIRRKGLTAAAADAYRAILREAVDDLSPPAFESLEFEYNPRVCYQLGVVTWNIYEREMFFNLLARKGKNAIREIADAIPSKSELEVQEYLKLLHKGSELQQLHERHHRSTTLLDIPAAAEISDECCLALDEFSEYVALKEQEADDKAGTKKHGDFWIIDGDKARQVEQLMASHDSPPPESSIFLTASLLNIKRWIQLSERFFMNFGGSRFEDNWVNIAFKDESPSLTADAFADFYALTVSITRRIVQSTLFFAMSRIRNVSYHKVKNVKPRDVRAALDVLNMKHNSFDFWVGLARRCNLEVADIRHKKGWKAVYMGYDEVEDALSGRRLFSKSRERSASRQRMNQNDEKEEHDDEEIDEDDDDPIDDEEDEYVEEDDDDESSPPPSPRSTHSLASSVFDEEAHADEEDIYTEYIDQQRSRDEELRIRELLQCPLMDTFPPIIKTEDDHAAAPPKPVAGRKRKEDLVDWRERTLYRSEWEEYGRSLSAINEELAENRRKRRRLENPTPFTRSSRRELRRSSVQEQSHNDDDDDDDANMLDTSDGELGEESHYEEAPDSEAEADVEVEAGSEAEIEAEAEAEAEAETEMEAADMTESEERPVVEVKMEEDAREHEDTHLPLSSGHESSPHGSAAQQEDSDDGG</sequence>
<dbReference type="GO" id="GO:0042790">
    <property type="term" value="P:nucleolar large rRNA transcription by RNA polymerase I"/>
    <property type="evidence" value="ECO:0007669"/>
    <property type="project" value="InterPro"/>
</dbReference>
<dbReference type="InterPro" id="IPR009057">
    <property type="entry name" value="Homeodomain-like_sf"/>
</dbReference>
<feature type="compositionally biased region" description="Acidic residues" evidence="1">
    <location>
        <begin position="618"/>
        <end position="658"/>
    </location>
</feature>
<feature type="compositionally biased region" description="Acidic residues" evidence="1">
    <location>
        <begin position="8"/>
        <end position="17"/>
    </location>
</feature>
<feature type="region of interest" description="Disordered" evidence="1">
    <location>
        <begin position="395"/>
        <end position="471"/>
    </location>
</feature>
<proteinExistence type="predicted"/>
<dbReference type="GO" id="GO:0001181">
    <property type="term" value="F:RNA polymerase I general transcription initiation factor activity"/>
    <property type="evidence" value="ECO:0007669"/>
    <property type="project" value="TreeGrafter"/>
</dbReference>
<protein>
    <recommendedName>
        <fullName evidence="4">Myb-like domain-containing protein</fullName>
    </recommendedName>
</protein>
<evidence type="ECO:0000256" key="1">
    <source>
        <dbReference type="SAM" id="MobiDB-lite"/>
    </source>
</evidence>
<evidence type="ECO:0008006" key="4">
    <source>
        <dbReference type="Google" id="ProtNLM"/>
    </source>
</evidence>
<reference evidence="2 3" key="1">
    <citation type="submission" date="2015-04" db="EMBL/GenBank/DDBJ databases">
        <authorList>
            <person name="Heijne W.H."/>
            <person name="Fedorova N.D."/>
            <person name="Nierman W.C."/>
            <person name="Vollebregt A.W."/>
            <person name="Zhao Z."/>
            <person name="Wu L."/>
            <person name="Kumar M."/>
            <person name="Stam H."/>
            <person name="van den Berg M.A."/>
            <person name="Pel H.J."/>
        </authorList>
    </citation>
    <scope>NUCLEOTIDE SEQUENCE [LARGE SCALE GENOMIC DNA]</scope>
    <source>
        <strain evidence="2 3">CBS 393.64</strain>
    </source>
</reference>
<dbReference type="AlphaFoldDB" id="A0A0F4YWQ8"/>
<dbReference type="STRING" id="1408163.A0A0F4YWQ8"/>
<feature type="compositionally biased region" description="Basic and acidic residues" evidence="1">
    <location>
        <begin position="659"/>
        <end position="680"/>
    </location>
</feature>
<evidence type="ECO:0000313" key="3">
    <source>
        <dbReference type="Proteomes" id="UP000053958"/>
    </source>
</evidence>
<dbReference type="EMBL" id="LASV01000133">
    <property type="protein sequence ID" value="KKA22649.1"/>
    <property type="molecule type" value="Genomic_DNA"/>
</dbReference>
<dbReference type="RefSeq" id="XP_013329261.1">
    <property type="nucleotide sequence ID" value="XM_013473807.1"/>
</dbReference>
<feature type="region of interest" description="Disordered" evidence="1">
    <location>
        <begin position="1"/>
        <end position="58"/>
    </location>
</feature>
<feature type="compositionally biased region" description="Low complexity" evidence="1">
    <location>
        <begin position="25"/>
        <end position="40"/>
    </location>
</feature>
<feature type="compositionally biased region" description="Polar residues" evidence="1">
    <location>
        <begin position="48"/>
        <end position="58"/>
    </location>
</feature>
<dbReference type="Gene3D" id="1.10.10.60">
    <property type="entry name" value="Homeodomain-like"/>
    <property type="match status" value="1"/>
</dbReference>
<dbReference type="GO" id="GO:0000500">
    <property type="term" value="C:RNA polymerase I upstream activating factor complex"/>
    <property type="evidence" value="ECO:0007669"/>
    <property type="project" value="InterPro"/>
</dbReference>
<comment type="caution">
    <text evidence="2">The sequence shown here is derived from an EMBL/GenBank/DDBJ whole genome shotgun (WGS) entry which is preliminary data.</text>
</comment>
<dbReference type="Proteomes" id="UP000053958">
    <property type="component" value="Unassembled WGS sequence"/>
</dbReference>
<dbReference type="GeneID" id="25315681"/>
<accession>A0A0F4YWQ8</accession>
<name>A0A0F4YWQ8_RASE3</name>
<feature type="region of interest" description="Disordered" evidence="1">
    <location>
        <begin position="557"/>
        <end position="705"/>
    </location>
</feature>
<dbReference type="PANTHER" id="PTHR28079:SF1">
    <property type="entry name" value="RNA POLYMERASE I-SPECIFIC TRANSCRIPTION INITIATION FACTOR RRN5"/>
    <property type="match status" value="1"/>
</dbReference>
<feature type="compositionally biased region" description="Acidic residues" evidence="1">
    <location>
        <begin position="592"/>
        <end position="610"/>
    </location>
</feature>
<feature type="region of interest" description="Disordered" evidence="1">
    <location>
        <begin position="503"/>
        <end position="527"/>
    </location>
</feature>
<organism evidence="2 3">
    <name type="scientific">Rasamsonia emersonii (strain ATCC 16479 / CBS 393.64 / IMI 116815)</name>
    <dbReference type="NCBI Taxonomy" id="1408163"/>
    <lineage>
        <taxon>Eukaryota</taxon>
        <taxon>Fungi</taxon>
        <taxon>Dikarya</taxon>
        <taxon>Ascomycota</taxon>
        <taxon>Pezizomycotina</taxon>
        <taxon>Eurotiomycetes</taxon>
        <taxon>Eurotiomycetidae</taxon>
        <taxon>Eurotiales</taxon>
        <taxon>Trichocomaceae</taxon>
        <taxon>Rasamsonia</taxon>
    </lineage>
</organism>
<dbReference type="GO" id="GO:0006361">
    <property type="term" value="P:transcription initiation at RNA polymerase I promoter"/>
    <property type="evidence" value="ECO:0007669"/>
    <property type="project" value="TreeGrafter"/>
</dbReference>
<feature type="compositionally biased region" description="Polar residues" evidence="1">
    <location>
        <begin position="686"/>
        <end position="698"/>
    </location>
</feature>
<feature type="compositionally biased region" description="Acidic residues" evidence="1">
    <location>
        <begin position="412"/>
        <end position="445"/>
    </location>
</feature>
<gene>
    <name evidence="2" type="ORF">T310_3331</name>
</gene>
<dbReference type="OrthoDB" id="2240312at2759"/>
<dbReference type="InterPro" id="IPR039601">
    <property type="entry name" value="Rrn5"/>
</dbReference>
<keyword evidence="3" id="KW-1185">Reference proteome</keyword>
<evidence type="ECO:0000313" key="2">
    <source>
        <dbReference type="EMBL" id="KKA22649.1"/>
    </source>
</evidence>
<dbReference type="GO" id="GO:0000182">
    <property type="term" value="F:rDNA binding"/>
    <property type="evidence" value="ECO:0007669"/>
    <property type="project" value="TreeGrafter"/>
</dbReference>
<dbReference type="PANTHER" id="PTHR28079">
    <property type="entry name" value="RNA POLYMERASE I-SPECIFIC TRANSCRIPTION INITIATION FACTOR RRN5"/>
    <property type="match status" value="1"/>
</dbReference>